<gene>
    <name evidence="1" type="ORF">K7C98_31775</name>
</gene>
<dbReference type="Proteomes" id="UP001139031">
    <property type="component" value="Unassembled WGS sequence"/>
</dbReference>
<name>A0ABS7TZY2_9BACT</name>
<evidence type="ECO:0000313" key="1">
    <source>
        <dbReference type="EMBL" id="MBZ5713833.1"/>
    </source>
</evidence>
<evidence type="ECO:0000313" key="2">
    <source>
        <dbReference type="Proteomes" id="UP001139031"/>
    </source>
</evidence>
<dbReference type="EMBL" id="JAIRAU010000044">
    <property type="protein sequence ID" value="MBZ5713833.1"/>
    <property type="molecule type" value="Genomic_DNA"/>
</dbReference>
<reference evidence="1" key="1">
    <citation type="submission" date="2021-08" db="EMBL/GenBank/DDBJ databases">
        <authorList>
            <person name="Stevens D.C."/>
        </authorList>
    </citation>
    <scope>NUCLEOTIDE SEQUENCE</scope>
    <source>
        <strain evidence="1">DSM 53165</strain>
    </source>
</reference>
<sequence length="234" mass="26624">MSTVVFSDVNRRFSILDELEHAVSCLHVALKRIADGRTVLRVDAPTFFLLSLGLERYLKVGVHILLHHQNGSFADFSTMKKYGHELLSVETALFGLESPDARMSMMTREDLDFVKNDLLLRKLLECLDAFACGERYFLLDGASGKPMDPDSSPRARWEDILELASDHNPELFLDVERAQRVVGARLIGRMQRYLRCISQAVFYSTSDLSRSLASGMWVFLDVRDRALEVPIEPR</sequence>
<accession>A0ABS7TZY2</accession>
<protein>
    <submittedName>
        <fullName evidence="1">Uncharacterized protein</fullName>
    </submittedName>
</protein>
<organism evidence="1 2">
    <name type="scientific">Nannocystis pusilla</name>
    <dbReference type="NCBI Taxonomy" id="889268"/>
    <lineage>
        <taxon>Bacteria</taxon>
        <taxon>Pseudomonadati</taxon>
        <taxon>Myxococcota</taxon>
        <taxon>Polyangia</taxon>
        <taxon>Nannocystales</taxon>
        <taxon>Nannocystaceae</taxon>
        <taxon>Nannocystis</taxon>
    </lineage>
</organism>
<proteinExistence type="predicted"/>
<comment type="caution">
    <text evidence="1">The sequence shown here is derived from an EMBL/GenBank/DDBJ whole genome shotgun (WGS) entry which is preliminary data.</text>
</comment>
<dbReference type="RefSeq" id="WP_224195567.1">
    <property type="nucleotide sequence ID" value="NZ_JAIRAU010000044.1"/>
</dbReference>
<keyword evidence="2" id="KW-1185">Reference proteome</keyword>